<feature type="non-terminal residue" evidence="1">
    <location>
        <position position="1"/>
    </location>
</feature>
<gene>
    <name evidence="1" type="ORF">LCGC14_1398210</name>
</gene>
<protein>
    <recommendedName>
        <fullName evidence="2">Glycosyl transferase family 1 domain-containing protein</fullName>
    </recommendedName>
</protein>
<sequence length="169" mass="19073">LMPAPSFFDVRSLVSTENSRLHCHQKNVPPVKDFLAQGNVFWYHLPEGYEDQGPKVIMEAQAAGLAVVADNHSGAKDRVVNGSGFLCDDFEHHLKYLKSLADGLMIREGMGIGGRKHAKKEYNPQNWIKEIIGGPEDTGEERITEALKHFKQRANGYKELEERLISERE</sequence>
<organism evidence="1">
    <name type="scientific">marine sediment metagenome</name>
    <dbReference type="NCBI Taxonomy" id="412755"/>
    <lineage>
        <taxon>unclassified sequences</taxon>
        <taxon>metagenomes</taxon>
        <taxon>ecological metagenomes</taxon>
    </lineage>
</organism>
<accession>A0A0F9MDF1</accession>
<evidence type="ECO:0008006" key="2">
    <source>
        <dbReference type="Google" id="ProtNLM"/>
    </source>
</evidence>
<name>A0A0F9MDF1_9ZZZZ</name>
<reference evidence="1" key="1">
    <citation type="journal article" date="2015" name="Nature">
        <title>Complex archaea that bridge the gap between prokaryotes and eukaryotes.</title>
        <authorList>
            <person name="Spang A."/>
            <person name="Saw J.H."/>
            <person name="Jorgensen S.L."/>
            <person name="Zaremba-Niedzwiedzka K."/>
            <person name="Martijn J."/>
            <person name="Lind A.E."/>
            <person name="van Eijk R."/>
            <person name="Schleper C."/>
            <person name="Guy L."/>
            <person name="Ettema T.J."/>
        </authorList>
    </citation>
    <scope>NUCLEOTIDE SEQUENCE</scope>
</reference>
<dbReference type="SUPFAM" id="SSF53756">
    <property type="entry name" value="UDP-Glycosyltransferase/glycogen phosphorylase"/>
    <property type="match status" value="1"/>
</dbReference>
<comment type="caution">
    <text evidence="1">The sequence shown here is derived from an EMBL/GenBank/DDBJ whole genome shotgun (WGS) entry which is preliminary data.</text>
</comment>
<evidence type="ECO:0000313" key="1">
    <source>
        <dbReference type="EMBL" id="KKM74645.1"/>
    </source>
</evidence>
<proteinExistence type="predicted"/>
<dbReference type="Gene3D" id="3.40.50.2000">
    <property type="entry name" value="Glycogen Phosphorylase B"/>
    <property type="match status" value="1"/>
</dbReference>
<dbReference type="AlphaFoldDB" id="A0A0F9MDF1"/>
<dbReference type="EMBL" id="LAZR01009108">
    <property type="protein sequence ID" value="KKM74645.1"/>
    <property type="molecule type" value="Genomic_DNA"/>
</dbReference>